<evidence type="ECO:0000313" key="2">
    <source>
        <dbReference type="EMBL" id="CAE8596230.1"/>
    </source>
</evidence>
<name>A0A813E2P2_POLGL</name>
<organism evidence="2 3">
    <name type="scientific">Polarella glacialis</name>
    <name type="common">Dinoflagellate</name>
    <dbReference type="NCBI Taxonomy" id="89957"/>
    <lineage>
        <taxon>Eukaryota</taxon>
        <taxon>Sar</taxon>
        <taxon>Alveolata</taxon>
        <taxon>Dinophyceae</taxon>
        <taxon>Suessiales</taxon>
        <taxon>Suessiaceae</taxon>
        <taxon>Polarella</taxon>
    </lineage>
</organism>
<accession>A0A813E2P2</accession>
<comment type="caution">
    <text evidence="2">The sequence shown here is derived from an EMBL/GenBank/DDBJ whole genome shotgun (WGS) entry which is preliminary data.</text>
</comment>
<feature type="compositionally biased region" description="Polar residues" evidence="1">
    <location>
        <begin position="162"/>
        <end position="189"/>
    </location>
</feature>
<reference evidence="2" key="1">
    <citation type="submission" date="2021-02" db="EMBL/GenBank/DDBJ databases">
        <authorList>
            <person name="Dougan E. K."/>
            <person name="Rhodes N."/>
            <person name="Thang M."/>
            <person name="Chan C."/>
        </authorList>
    </citation>
    <scope>NUCLEOTIDE SEQUENCE</scope>
</reference>
<dbReference type="AlphaFoldDB" id="A0A813E2P2"/>
<feature type="non-terminal residue" evidence="2">
    <location>
        <position position="252"/>
    </location>
</feature>
<evidence type="ECO:0000256" key="1">
    <source>
        <dbReference type="SAM" id="MobiDB-lite"/>
    </source>
</evidence>
<feature type="region of interest" description="Disordered" evidence="1">
    <location>
        <begin position="130"/>
        <end position="252"/>
    </location>
</feature>
<feature type="compositionally biased region" description="Pro residues" evidence="1">
    <location>
        <begin position="204"/>
        <end position="221"/>
    </location>
</feature>
<protein>
    <submittedName>
        <fullName evidence="2">Uncharacterized protein</fullName>
    </submittedName>
</protein>
<sequence>LLALLSEAMSCSVPSQPLPYLHVPHLMEPVVNVFGLMPDSQGLLLPQPMPPQQTGMPGPMVGYGGLSPTASAADLPKWPLPLAGPGSQPGQGSMWQQPAAGSQLAWHAVQNGPHGFGGMPVMFEPVSGMRATSPARSMSPVRAPSPVQQRHLSPGPQRPASPGQQAPHSGSFTYSQPTGMSSHMATTLSPVAPGSPCCRQMASPPLPTRSPPGSPPYPMPPHTFYAGPSTPVGGGSAAMPPRALSPGVSRAS</sequence>
<feature type="non-terminal residue" evidence="2">
    <location>
        <position position="1"/>
    </location>
</feature>
<dbReference type="EMBL" id="CAJNNV010008428">
    <property type="protein sequence ID" value="CAE8596230.1"/>
    <property type="molecule type" value="Genomic_DNA"/>
</dbReference>
<gene>
    <name evidence="2" type="ORF">PGLA1383_LOCUS14696</name>
</gene>
<proteinExistence type="predicted"/>
<evidence type="ECO:0000313" key="3">
    <source>
        <dbReference type="Proteomes" id="UP000654075"/>
    </source>
</evidence>
<dbReference type="Proteomes" id="UP000654075">
    <property type="component" value="Unassembled WGS sequence"/>
</dbReference>
<keyword evidence="3" id="KW-1185">Reference proteome</keyword>